<protein>
    <submittedName>
        <fullName evidence="1">Uncharacterized protein</fullName>
    </submittedName>
</protein>
<accession>A0AAD5LBX5</accession>
<dbReference type="AlphaFoldDB" id="A0AAD5LBX5"/>
<gene>
    <name evidence="1" type="ORF">GHT06_013877</name>
</gene>
<dbReference type="EMBL" id="WJBH02000004">
    <property type="protein sequence ID" value="KAI9559870.1"/>
    <property type="molecule type" value="Genomic_DNA"/>
</dbReference>
<dbReference type="Proteomes" id="UP000820818">
    <property type="component" value="Linkage Group LG4"/>
</dbReference>
<evidence type="ECO:0000313" key="2">
    <source>
        <dbReference type="Proteomes" id="UP000820818"/>
    </source>
</evidence>
<keyword evidence="2" id="KW-1185">Reference proteome</keyword>
<organism evidence="1 2">
    <name type="scientific">Daphnia sinensis</name>
    <dbReference type="NCBI Taxonomy" id="1820382"/>
    <lineage>
        <taxon>Eukaryota</taxon>
        <taxon>Metazoa</taxon>
        <taxon>Ecdysozoa</taxon>
        <taxon>Arthropoda</taxon>
        <taxon>Crustacea</taxon>
        <taxon>Branchiopoda</taxon>
        <taxon>Diplostraca</taxon>
        <taxon>Cladocera</taxon>
        <taxon>Anomopoda</taxon>
        <taxon>Daphniidae</taxon>
        <taxon>Daphnia</taxon>
        <taxon>Daphnia similis group</taxon>
    </lineage>
</organism>
<sequence>MELYIFFSQSPFDERFSKWRLMAIVFRHINLYTSRVFLDGACRRILIRIERQTEFRERRFFGRHAVTVSRVKDTLAGCASRHSQLVDYQTFNLKSFIFICISVNLCIHVASSTRSRRPFPAPKGYGPKA</sequence>
<proteinExistence type="predicted"/>
<name>A0AAD5LBX5_9CRUS</name>
<reference evidence="1 2" key="1">
    <citation type="submission" date="2022-05" db="EMBL/GenBank/DDBJ databases">
        <title>A multi-omics perspective on studying reproductive biology in Daphnia sinensis.</title>
        <authorList>
            <person name="Jia J."/>
        </authorList>
    </citation>
    <scope>NUCLEOTIDE SEQUENCE [LARGE SCALE GENOMIC DNA]</scope>
    <source>
        <strain evidence="1 2">WSL</strain>
    </source>
</reference>
<comment type="caution">
    <text evidence="1">The sequence shown here is derived from an EMBL/GenBank/DDBJ whole genome shotgun (WGS) entry which is preliminary data.</text>
</comment>
<evidence type="ECO:0000313" key="1">
    <source>
        <dbReference type="EMBL" id="KAI9559870.1"/>
    </source>
</evidence>